<dbReference type="Proteomes" id="UP001286313">
    <property type="component" value="Unassembled WGS sequence"/>
</dbReference>
<sequence length="105" mass="12583">MRNKGVVRELREQKIVGTRELKKVERWREGGKESEVEVGRKKEKEEGTWEKVMWREGGREECERDVMKGDAGSNGKEWFTAVREEMKKRKERRNEEEEGKKKKSE</sequence>
<evidence type="ECO:0000313" key="2">
    <source>
        <dbReference type="EMBL" id="KAK3858242.1"/>
    </source>
</evidence>
<feature type="region of interest" description="Disordered" evidence="1">
    <location>
        <begin position="63"/>
        <end position="105"/>
    </location>
</feature>
<dbReference type="EMBL" id="JAWQEG010005370">
    <property type="protein sequence ID" value="KAK3858242.1"/>
    <property type="molecule type" value="Genomic_DNA"/>
</dbReference>
<accession>A0AAE1BY29</accession>
<dbReference type="AlphaFoldDB" id="A0AAE1BY29"/>
<evidence type="ECO:0000313" key="3">
    <source>
        <dbReference type="Proteomes" id="UP001286313"/>
    </source>
</evidence>
<gene>
    <name evidence="2" type="ORF">Pcinc_035554</name>
</gene>
<proteinExistence type="predicted"/>
<protein>
    <submittedName>
        <fullName evidence="2">Uncharacterized protein</fullName>
    </submittedName>
</protein>
<keyword evidence="3" id="KW-1185">Reference proteome</keyword>
<evidence type="ECO:0000256" key="1">
    <source>
        <dbReference type="SAM" id="MobiDB-lite"/>
    </source>
</evidence>
<reference evidence="2" key="1">
    <citation type="submission" date="2023-10" db="EMBL/GenBank/DDBJ databases">
        <title>Genome assemblies of two species of porcelain crab, Petrolisthes cinctipes and Petrolisthes manimaculis (Anomura: Porcellanidae).</title>
        <authorList>
            <person name="Angst P."/>
        </authorList>
    </citation>
    <scope>NUCLEOTIDE SEQUENCE</scope>
    <source>
        <strain evidence="2">PB745_01</strain>
        <tissue evidence="2">Gill</tissue>
    </source>
</reference>
<comment type="caution">
    <text evidence="2">The sequence shown here is derived from an EMBL/GenBank/DDBJ whole genome shotgun (WGS) entry which is preliminary data.</text>
</comment>
<feature type="compositionally biased region" description="Basic and acidic residues" evidence="1">
    <location>
        <begin position="82"/>
        <end position="105"/>
    </location>
</feature>
<name>A0AAE1BY29_PETCI</name>
<organism evidence="2 3">
    <name type="scientific">Petrolisthes cinctipes</name>
    <name type="common">Flat porcelain crab</name>
    <dbReference type="NCBI Taxonomy" id="88211"/>
    <lineage>
        <taxon>Eukaryota</taxon>
        <taxon>Metazoa</taxon>
        <taxon>Ecdysozoa</taxon>
        <taxon>Arthropoda</taxon>
        <taxon>Crustacea</taxon>
        <taxon>Multicrustacea</taxon>
        <taxon>Malacostraca</taxon>
        <taxon>Eumalacostraca</taxon>
        <taxon>Eucarida</taxon>
        <taxon>Decapoda</taxon>
        <taxon>Pleocyemata</taxon>
        <taxon>Anomura</taxon>
        <taxon>Galatheoidea</taxon>
        <taxon>Porcellanidae</taxon>
        <taxon>Petrolisthes</taxon>
    </lineage>
</organism>